<keyword evidence="7" id="KW-1185">Reference proteome</keyword>
<dbReference type="Gene3D" id="1.20.1330.10">
    <property type="entry name" value="f41 fragment of flagellin, N-terminal domain"/>
    <property type="match status" value="2"/>
</dbReference>
<dbReference type="GO" id="GO:0009424">
    <property type="term" value="C:bacterial-type flagellum hook"/>
    <property type="evidence" value="ECO:0007669"/>
    <property type="project" value="InterPro"/>
</dbReference>
<gene>
    <name evidence="6" type="primary">flgL</name>
    <name evidence="6" type="ORF">FOZ76_09740</name>
</gene>
<dbReference type="RefSeq" id="WP_143947961.1">
    <property type="nucleotide sequence ID" value="NZ_BAABMB010000002.1"/>
</dbReference>
<evidence type="ECO:0000256" key="2">
    <source>
        <dbReference type="ARBA" id="ARBA00004613"/>
    </source>
</evidence>
<dbReference type="InterPro" id="IPR001492">
    <property type="entry name" value="Flagellin"/>
</dbReference>
<keyword evidence="6" id="KW-0966">Cell projection</keyword>
<organism evidence="6 7">
    <name type="scientific">Verticiella sediminum</name>
    <dbReference type="NCBI Taxonomy" id="1247510"/>
    <lineage>
        <taxon>Bacteria</taxon>
        <taxon>Pseudomonadati</taxon>
        <taxon>Pseudomonadota</taxon>
        <taxon>Betaproteobacteria</taxon>
        <taxon>Burkholderiales</taxon>
        <taxon>Alcaligenaceae</taxon>
        <taxon>Verticiella</taxon>
    </lineage>
</organism>
<sequence length="406" mass="43405">MRVSTLLSQQIGLRTMVEQESKMLHAMQQLASGKRVLTPADDPLAAAQSVNVAQVASMNTRFAENRAVAAQNLNAQEQTLQEVTTMLQGVYTRIVEAGNGAYSDAELRSLADTLRETRESLLGLANATDGSGQYLFSGDRGDLAPYDEHGALASPAPAGSRNIQVTQTRVMSSADTAQKVFGRVSPGTQGYVASMGDQFEGSVSFGRVEFAGNGAGGSDQYRVSFALGEDLGMRVQIHDAAGSELIDQPYEPGAMLEFDGVRVTLSGTPVAGDEIVFDRLGDLSPENGFDLFNTLDDLIGALEEGKSTPELSARLGNALATANRKIQLHMDNVLTVRAAGGARMNELDALDNEGDSRTLNYASQLSKLEDVDYRAASMQLEQQRVALEAAQLAYLKVQGLSLFQRG</sequence>
<protein>
    <submittedName>
        <fullName evidence="6">Flagellar hook-associated protein 3</fullName>
    </submittedName>
</protein>
<dbReference type="NCBIfam" id="TIGR02550">
    <property type="entry name" value="flagell_flgL"/>
    <property type="match status" value="1"/>
</dbReference>
<keyword evidence="4" id="KW-0975">Bacterial flagellum</keyword>
<keyword evidence="6" id="KW-0282">Flagellum</keyword>
<dbReference type="GO" id="GO:0005576">
    <property type="term" value="C:extracellular region"/>
    <property type="evidence" value="ECO:0007669"/>
    <property type="project" value="UniProtKB-SubCell"/>
</dbReference>
<reference evidence="6 7" key="1">
    <citation type="submission" date="2019-07" db="EMBL/GenBank/DDBJ databases">
        <title>Qingshengfaniella alkalisoli gen. nov., sp. nov., isolated from saline soil.</title>
        <authorList>
            <person name="Xu L."/>
            <person name="Huang X.-X."/>
            <person name="Sun J.-Q."/>
        </authorList>
    </citation>
    <scope>NUCLEOTIDE SEQUENCE [LARGE SCALE GENOMIC DNA]</scope>
    <source>
        <strain evidence="6 7">DSM 27279</strain>
    </source>
</reference>
<comment type="similarity">
    <text evidence="3">Belongs to the bacterial flagellin family.</text>
</comment>
<feature type="domain" description="Flagellin N-terminal" evidence="5">
    <location>
        <begin position="3"/>
        <end position="138"/>
    </location>
</feature>
<keyword evidence="6" id="KW-0969">Cilium</keyword>
<dbReference type="EMBL" id="VLTJ01000020">
    <property type="protein sequence ID" value="TSH95672.1"/>
    <property type="molecule type" value="Genomic_DNA"/>
</dbReference>
<comment type="subcellular location">
    <subcellularLocation>
        <location evidence="1">Bacterial flagellum</location>
    </subcellularLocation>
    <subcellularLocation>
        <location evidence="2">Secreted</location>
    </subcellularLocation>
</comment>
<name>A0A556ARW1_9BURK</name>
<evidence type="ECO:0000313" key="6">
    <source>
        <dbReference type="EMBL" id="TSH95672.1"/>
    </source>
</evidence>
<dbReference type="Pfam" id="PF00669">
    <property type="entry name" value="Flagellin_N"/>
    <property type="match status" value="1"/>
</dbReference>
<dbReference type="OrthoDB" id="9768249at2"/>
<dbReference type="SUPFAM" id="SSF64518">
    <property type="entry name" value="Phase 1 flagellin"/>
    <property type="match status" value="1"/>
</dbReference>
<dbReference type="GO" id="GO:0071973">
    <property type="term" value="P:bacterial-type flagellum-dependent cell motility"/>
    <property type="evidence" value="ECO:0007669"/>
    <property type="project" value="InterPro"/>
</dbReference>
<dbReference type="InterPro" id="IPR001029">
    <property type="entry name" value="Flagellin_N"/>
</dbReference>
<dbReference type="InterPro" id="IPR013384">
    <property type="entry name" value="Flagell_FlgL"/>
</dbReference>
<evidence type="ECO:0000256" key="1">
    <source>
        <dbReference type="ARBA" id="ARBA00004365"/>
    </source>
</evidence>
<evidence type="ECO:0000313" key="7">
    <source>
        <dbReference type="Proteomes" id="UP000318405"/>
    </source>
</evidence>
<dbReference type="AlphaFoldDB" id="A0A556ARW1"/>
<evidence type="ECO:0000259" key="5">
    <source>
        <dbReference type="Pfam" id="PF00669"/>
    </source>
</evidence>
<evidence type="ECO:0000256" key="4">
    <source>
        <dbReference type="ARBA" id="ARBA00023143"/>
    </source>
</evidence>
<dbReference type="PANTHER" id="PTHR42792:SF1">
    <property type="entry name" value="FLAGELLAR HOOK-ASSOCIATED PROTEIN 3"/>
    <property type="match status" value="1"/>
</dbReference>
<dbReference type="GO" id="GO:0005198">
    <property type="term" value="F:structural molecule activity"/>
    <property type="evidence" value="ECO:0007669"/>
    <property type="project" value="InterPro"/>
</dbReference>
<dbReference type="PANTHER" id="PTHR42792">
    <property type="entry name" value="FLAGELLIN"/>
    <property type="match status" value="1"/>
</dbReference>
<dbReference type="Proteomes" id="UP000318405">
    <property type="component" value="Unassembled WGS sequence"/>
</dbReference>
<accession>A0A556ARW1</accession>
<evidence type="ECO:0000256" key="3">
    <source>
        <dbReference type="ARBA" id="ARBA00005709"/>
    </source>
</evidence>
<proteinExistence type="inferred from homology"/>
<comment type="caution">
    <text evidence="6">The sequence shown here is derived from an EMBL/GenBank/DDBJ whole genome shotgun (WGS) entry which is preliminary data.</text>
</comment>